<evidence type="ECO:0000313" key="1">
    <source>
        <dbReference type="EMBL" id="MQP12511.1"/>
    </source>
</evidence>
<name>A0A6A7WDP4_9BACT</name>
<dbReference type="Proteomes" id="UP000384372">
    <property type="component" value="Unassembled WGS sequence"/>
</dbReference>
<proteinExistence type="predicted"/>
<keyword evidence="2" id="KW-1185">Reference proteome</keyword>
<evidence type="ECO:0008006" key="3">
    <source>
        <dbReference type="Google" id="ProtNLM"/>
    </source>
</evidence>
<comment type="caution">
    <text evidence="1">The sequence shown here is derived from an EMBL/GenBank/DDBJ whole genome shotgun (WGS) entry which is preliminary data.</text>
</comment>
<accession>A0A6A7WDP4</accession>
<dbReference type="EMBL" id="VZAD01000085">
    <property type="protein sequence ID" value="MQP12511.1"/>
    <property type="molecule type" value="Genomic_DNA"/>
</dbReference>
<sequence length="294" mass="34942">MEYIDKSLFLNREQEIDRNFLKDCYDEDSQSFYPEIDSDQSYSNFSSRIYRKGIDGWEHLLLKEQNGRCCYCMRRLHVGALNIEHVIPRNIQTNEQMEEFAKYTNVSSFLEQNVELASEFAKKKFTNKDELSEIEKFPHRIALSNLLASCNGKFGKPSDGCCCNNARSNDYLLPLILMPEISKRIRFDKFSGLIVLYPEEKSWEKLLQTLNDGTYKEVRLLWYKAWLHKDKIKLEALGDYNTKERVLFLNLIFDVDNFTKISEEYQKYAGILTGDNTYWKLFLDFDWFYSYKWG</sequence>
<evidence type="ECO:0000313" key="2">
    <source>
        <dbReference type="Proteomes" id="UP000384372"/>
    </source>
</evidence>
<gene>
    <name evidence="1" type="ORF">F7D20_11225</name>
</gene>
<organism evidence="1 2">
    <name type="scientific">Segatella copri</name>
    <dbReference type="NCBI Taxonomy" id="165179"/>
    <lineage>
        <taxon>Bacteria</taxon>
        <taxon>Pseudomonadati</taxon>
        <taxon>Bacteroidota</taxon>
        <taxon>Bacteroidia</taxon>
        <taxon>Bacteroidales</taxon>
        <taxon>Prevotellaceae</taxon>
        <taxon>Segatella</taxon>
    </lineage>
</organism>
<dbReference type="RefSeq" id="WP_158464105.1">
    <property type="nucleotide sequence ID" value="NZ_VZAD01000085.1"/>
</dbReference>
<dbReference type="OrthoDB" id="1031551at2"/>
<dbReference type="AlphaFoldDB" id="A0A6A7WDP4"/>
<reference evidence="1 2" key="1">
    <citation type="submission" date="2019-09" db="EMBL/GenBank/DDBJ databases">
        <title>Distinct polysaccharide growth profiles of human intestinal Prevotella copri isolates.</title>
        <authorList>
            <person name="Fehlner-Peach H."/>
            <person name="Magnabosco C."/>
            <person name="Raghavan V."/>
            <person name="Scher J.U."/>
            <person name="Tett A."/>
            <person name="Cox L.M."/>
            <person name="Gottsegen C."/>
            <person name="Watters A."/>
            <person name="Wiltshire- Gordon J.D."/>
            <person name="Segata N."/>
            <person name="Bonneau R."/>
            <person name="Littman D.R."/>
        </authorList>
    </citation>
    <scope>NUCLEOTIDE SEQUENCE [LARGE SCALE GENOMIC DNA]</scope>
    <source>
        <strain evidence="2">iAQ1173</strain>
    </source>
</reference>
<protein>
    <recommendedName>
        <fullName evidence="3">HNH endonuclease</fullName>
    </recommendedName>
</protein>
<dbReference type="Gene3D" id="1.10.30.50">
    <property type="match status" value="1"/>
</dbReference>